<feature type="transmembrane region" description="Helical" evidence="7">
    <location>
        <begin position="129"/>
        <end position="149"/>
    </location>
</feature>
<evidence type="ECO:0000256" key="4">
    <source>
        <dbReference type="ARBA" id="ARBA00022989"/>
    </source>
</evidence>
<keyword evidence="5 7" id="KW-0472">Membrane</keyword>
<keyword evidence="6" id="KW-0862">Zinc</keyword>
<dbReference type="InterPro" id="IPR004254">
    <property type="entry name" value="AdipoR/HlyIII-related"/>
</dbReference>
<evidence type="ECO:0000256" key="7">
    <source>
        <dbReference type="SAM" id="Phobius"/>
    </source>
</evidence>
<feature type="transmembrane region" description="Helical" evidence="7">
    <location>
        <begin position="89"/>
        <end position="109"/>
    </location>
</feature>
<name>A0AAJ0BW89_9PEZI</name>
<evidence type="ECO:0000256" key="1">
    <source>
        <dbReference type="ARBA" id="ARBA00004141"/>
    </source>
</evidence>
<keyword evidence="4 7" id="KW-1133">Transmembrane helix</keyword>
<dbReference type="GO" id="GO:0046872">
    <property type="term" value="F:metal ion binding"/>
    <property type="evidence" value="ECO:0007669"/>
    <property type="project" value="UniProtKB-KW"/>
</dbReference>
<comment type="subcellular location">
    <subcellularLocation>
        <location evidence="1">Membrane</location>
        <topology evidence="1">Multi-pass membrane protein</topology>
    </subcellularLocation>
</comment>
<gene>
    <name evidence="8" type="ORF">QBC33DRAFT_621200</name>
</gene>
<dbReference type="PANTHER" id="PTHR20855">
    <property type="entry name" value="ADIPOR/PROGESTIN RECEPTOR-RELATED"/>
    <property type="match status" value="1"/>
</dbReference>
<evidence type="ECO:0000313" key="9">
    <source>
        <dbReference type="Proteomes" id="UP001244011"/>
    </source>
</evidence>
<feature type="transmembrane region" description="Helical" evidence="7">
    <location>
        <begin position="156"/>
        <end position="175"/>
    </location>
</feature>
<proteinExistence type="inferred from homology"/>
<feature type="transmembrane region" description="Helical" evidence="7">
    <location>
        <begin position="57"/>
        <end position="77"/>
    </location>
</feature>
<feature type="binding site" evidence="6">
    <location>
        <position position="259"/>
    </location>
    <ligand>
        <name>Zn(2+)</name>
        <dbReference type="ChEBI" id="CHEBI:29105"/>
    </ligand>
</feature>
<protein>
    <submittedName>
        <fullName evidence="8">Hemolysin-III related-domain-containing protein</fullName>
    </submittedName>
</protein>
<dbReference type="GO" id="GO:0006882">
    <property type="term" value="P:intracellular zinc ion homeostasis"/>
    <property type="evidence" value="ECO:0007669"/>
    <property type="project" value="TreeGrafter"/>
</dbReference>
<feature type="binding site" evidence="6">
    <location>
        <position position="110"/>
    </location>
    <ligand>
        <name>Zn(2+)</name>
        <dbReference type="ChEBI" id="CHEBI:29105"/>
    </ligand>
</feature>
<comment type="caution">
    <text evidence="8">The sequence shown here is derived from an EMBL/GenBank/DDBJ whole genome shotgun (WGS) entry which is preliminary data.</text>
</comment>
<evidence type="ECO:0000256" key="3">
    <source>
        <dbReference type="ARBA" id="ARBA00022692"/>
    </source>
</evidence>
<organism evidence="8 9">
    <name type="scientific">Phialemonium atrogriseum</name>
    <dbReference type="NCBI Taxonomy" id="1093897"/>
    <lineage>
        <taxon>Eukaryota</taxon>
        <taxon>Fungi</taxon>
        <taxon>Dikarya</taxon>
        <taxon>Ascomycota</taxon>
        <taxon>Pezizomycotina</taxon>
        <taxon>Sordariomycetes</taxon>
        <taxon>Sordariomycetidae</taxon>
        <taxon>Cephalothecales</taxon>
        <taxon>Cephalothecaceae</taxon>
        <taxon>Phialemonium</taxon>
    </lineage>
</organism>
<dbReference type="PANTHER" id="PTHR20855:SF52">
    <property type="entry name" value="ADIPONECTIN RECEPTOR PROTEIN"/>
    <property type="match status" value="1"/>
</dbReference>
<keyword evidence="9" id="KW-1185">Reference proteome</keyword>
<dbReference type="GO" id="GO:0038023">
    <property type="term" value="F:signaling receptor activity"/>
    <property type="evidence" value="ECO:0007669"/>
    <property type="project" value="TreeGrafter"/>
</dbReference>
<dbReference type="AlphaFoldDB" id="A0AAJ0BW89"/>
<sequence length="294" mass="33100">MASESTAQARRGLLTWKDILPWQRDNEFILTGYRTASFSYSKSLRSIFQVHNETANIWSHLMGAAWFLLMFLQSFHIRQLAHGSQLQDAMALGLYYLCVVVCFILSTIFHTFSDHSQGMHKFGNELDHLGVVLVMWGTGMSGVHFAFYCHGLLRNTYFAMLTGTALACAVFTLRPKFRQPAYRTTRFLMYVFLGTSLFAPVLHAWLLYGDGLNEMMGLKSFLGLAAINFSGAAVYAARIPERWFPGRFDLLGQSHNLMHVLVLTGALVRLDGLVGVTKLWQDPAVKFEFCVGAS</sequence>
<evidence type="ECO:0000256" key="6">
    <source>
        <dbReference type="PIRSR" id="PIRSR604254-1"/>
    </source>
</evidence>
<evidence type="ECO:0000256" key="2">
    <source>
        <dbReference type="ARBA" id="ARBA00007018"/>
    </source>
</evidence>
<comment type="similarity">
    <text evidence="2">Belongs to the ADIPOR family.</text>
</comment>
<dbReference type="GeneID" id="85315975"/>
<keyword evidence="6" id="KW-0479">Metal-binding</keyword>
<evidence type="ECO:0000313" key="8">
    <source>
        <dbReference type="EMBL" id="KAK1765406.1"/>
    </source>
</evidence>
<keyword evidence="3 7" id="KW-0812">Transmembrane</keyword>
<accession>A0AAJ0BW89</accession>
<evidence type="ECO:0000256" key="5">
    <source>
        <dbReference type="ARBA" id="ARBA00023136"/>
    </source>
</evidence>
<dbReference type="Proteomes" id="UP001244011">
    <property type="component" value="Unassembled WGS sequence"/>
</dbReference>
<feature type="transmembrane region" description="Helical" evidence="7">
    <location>
        <begin position="187"/>
        <end position="208"/>
    </location>
</feature>
<dbReference type="RefSeq" id="XP_060281619.1">
    <property type="nucleotide sequence ID" value="XM_060432788.1"/>
</dbReference>
<dbReference type="Pfam" id="PF03006">
    <property type="entry name" value="HlyIII"/>
    <property type="match status" value="1"/>
</dbReference>
<feature type="binding site" evidence="6">
    <location>
        <position position="255"/>
    </location>
    <ligand>
        <name>Zn(2+)</name>
        <dbReference type="ChEBI" id="CHEBI:29105"/>
    </ligand>
</feature>
<dbReference type="EMBL" id="MU839015">
    <property type="protein sequence ID" value="KAK1765406.1"/>
    <property type="molecule type" value="Genomic_DNA"/>
</dbReference>
<dbReference type="GO" id="GO:0016020">
    <property type="term" value="C:membrane"/>
    <property type="evidence" value="ECO:0007669"/>
    <property type="project" value="UniProtKB-SubCell"/>
</dbReference>
<reference evidence="8" key="1">
    <citation type="submission" date="2023-06" db="EMBL/GenBank/DDBJ databases">
        <title>Genome-scale phylogeny and comparative genomics of the fungal order Sordariales.</title>
        <authorList>
            <consortium name="Lawrence Berkeley National Laboratory"/>
            <person name="Hensen N."/>
            <person name="Bonometti L."/>
            <person name="Westerberg I."/>
            <person name="Brannstrom I.O."/>
            <person name="Guillou S."/>
            <person name="Cros-Aarteil S."/>
            <person name="Calhoun S."/>
            <person name="Haridas S."/>
            <person name="Kuo A."/>
            <person name="Mondo S."/>
            <person name="Pangilinan J."/>
            <person name="Riley R."/>
            <person name="Labutti K."/>
            <person name="Andreopoulos B."/>
            <person name="Lipzen A."/>
            <person name="Chen C."/>
            <person name="Yanf M."/>
            <person name="Daum C."/>
            <person name="Ng V."/>
            <person name="Clum A."/>
            <person name="Steindorff A."/>
            <person name="Ohm R."/>
            <person name="Martin F."/>
            <person name="Silar P."/>
            <person name="Natvig D."/>
            <person name="Lalanne C."/>
            <person name="Gautier V."/>
            <person name="Ament-Velasquez S.L."/>
            <person name="Kruys A."/>
            <person name="Hutchinson M.I."/>
            <person name="Powell A.J."/>
            <person name="Barry K."/>
            <person name="Miller A.N."/>
            <person name="Grigoriev I.V."/>
            <person name="Debuchy R."/>
            <person name="Gladieux P."/>
            <person name="Thoren M.H."/>
            <person name="Johannesson H."/>
        </authorList>
    </citation>
    <scope>NUCLEOTIDE SEQUENCE</scope>
    <source>
        <strain evidence="8">8032-3</strain>
    </source>
</reference>